<reference evidence="4 5" key="1">
    <citation type="submission" date="2020-01" db="EMBL/GenBank/DDBJ databases">
        <title>Draft genome sequence of Aspergillus udagawae IFM 46972.</title>
        <authorList>
            <person name="Takahashi H."/>
            <person name="Yaguchi T."/>
        </authorList>
    </citation>
    <scope>NUCLEOTIDE SEQUENCE [LARGE SCALE GENOMIC DNA]</scope>
    <source>
        <strain evidence="4 5">IFM 46972</strain>
    </source>
</reference>
<dbReference type="Proteomes" id="UP000465221">
    <property type="component" value="Unassembled WGS sequence"/>
</dbReference>
<evidence type="ECO:0000313" key="5">
    <source>
        <dbReference type="Proteomes" id="UP000465221"/>
    </source>
</evidence>
<dbReference type="PANTHER" id="PTHR24180">
    <property type="entry name" value="CYCLIN-DEPENDENT KINASE INHIBITOR 2C-RELATED"/>
    <property type="match status" value="1"/>
</dbReference>
<sequence>MPSNKAQAIWHFPFAQPPFRHFPPALINCIASMSLVQLPDELLCSIGGYLSCYRDVRALVLSNRRLNRIFKAILITSSVKDCHGSLLFCAVQSGDICLVREILKQLFVINKKREESASMEESPITNTQDNTDEEDGARDWDGTLHWDLQQHPLYKEGYRVRDILFVQRAFLAAISTGIKDLVNCFLDYGAVAGFTFPVNEKHPLPVSFAIRHGYDEIFDLLIKHKARTCGGDECPIVEAVKYHRFHELRVLVRLGVCGHWDEALSLALDTRPMFDLMVENGVEIKKYGHVALYGAITGGKKDWVEFLISEGADPNLCLSMESVIGDGEKKYSSIYHAILHGHLDVCKFLIEYGVQPEEDDLQLAREKEYDEIVGILSRFSYVDVPEKEDLITRWINTHS</sequence>
<evidence type="ECO:0000256" key="2">
    <source>
        <dbReference type="ARBA" id="ARBA00023043"/>
    </source>
</evidence>
<evidence type="ECO:0000256" key="3">
    <source>
        <dbReference type="PROSITE-ProRule" id="PRU00023"/>
    </source>
</evidence>
<dbReference type="SUPFAM" id="SSF48403">
    <property type="entry name" value="Ankyrin repeat"/>
    <property type="match status" value="1"/>
</dbReference>
<feature type="repeat" description="ANK" evidence="3">
    <location>
        <begin position="287"/>
        <end position="319"/>
    </location>
</feature>
<proteinExistence type="predicted"/>
<dbReference type="PROSITE" id="PS50088">
    <property type="entry name" value="ANK_REPEAT"/>
    <property type="match status" value="1"/>
</dbReference>
<dbReference type="InterPro" id="IPR036770">
    <property type="entry name" value="Ankyrin_rpt-contain_sf"/>
</dbReference>
<gene>
    <name evidence="4" type="ORF">IFM46972_06176</name>
</gene>
<accession>A0A8H3NYT0</accession>
<name>A0A8H3NYT0_9EURO</name>
<dbReference type="PANTHER" id="PTHR24180:SF45">
    <property type="entry name" value="POLY [ADP-RIBOSE] POLYMERASE TANKYRASE"/>
    <property type="match status" value="1"/>
</dbReference>
<evidence type="ECO:0000256" key="1">
    <source>
        <dbReference type="ARBA" id="ARBA00022737"/>
    </source>
</evidence>
<protein>
    <submittedName>
        <fullName evidence="4">Ankyrin repeat protein</fullName>
    </submittedName>
</protein>
<dbReference type="EMBL" id="BLKC01000041">
    <property type="protein sequence ID" value="GFF40345.1"/>
    <property type="molecule type" value="Genomic_DNA"/>
</dbReference>
<dbReference type="InterPro" id="IPR002110">
    <property type="entry name" value="Ankyrin_rpt"/>
</dbReference>
<comment type="caution">
    <text evidence="4">The sequence shown here is derived from an EMBL/GenBank/DDBJ whole genome shotgun (WGS) entry which is preliminary data.</text>
</comment>
<dbReference type="SMART" id="SM00248">
    <property type="entry name" value="ANK"/>
    <property type="match status" value="4"/>
</dbReference>
<organism evidence="4 5">
    <name type="scientific">Aspergillus udagawae</name>
    <dbReference type="NCBI Taxonomy" id="91492"/>
    <lineage>
        <taxon>Eukaryota</taxon>
        <taxon>Fungi</taxon>
        <taxon>Dikarya</taxon>
        <taxon>Ascomycota</taxon>
        <taxon>Pezizomycotina</taxon>
        <taxon>Eurotiomycetes</taxon>
        <taxon>Eurotiomycetidae</taxon>
        <taxon>Eurotiales</taxon>
        <taxon>Aspergillaceae</taxon>
        <taxon>Aspergillus</taxon>
        <taxon>Aspergillus subgen. Fumigati</taxon>
    </lineage>
</organism>
<dbReference type="Gene3D" id="1.25.40.20">
    <property type="entry name" value="Ankyrin repeat-containing domain"/>
    <property type="match status" value="2"/>
</dbReference>
<keyword evidence="1" id="KW-0677">Repeat</keyword>
<dbReference type="AlphaFoldDB" id="A0A8H3NYT0"/>
<keyword evidence="2 3" id="KW-0040">ANK repeat</keyword>
<evidence type="ECO:0000313" key="4">
    <source>
        <dbReference type="EMBL" id="GFF40345.1"/>
    </source>
</evidence>
<dbReference type="InterPro" id="IPR051637">
    <property type="entry name" value="Ank_repeat_dom-contain_49"/>
</dbReference>